<dbReference type="AlphaFoldDB" id="R7T7S2"/>
<dbReference type="OrthoDB" id="205623at2759"/>
<comment type="similarity">
    <text evidence="1">Belongs to the sulfotransferase 1 family.</text>
</comment>
<dbReference type="SUPFAM" id="SSF52540">
    <property type="entry name" value="P-loop containing nucleoside triphosphate hydrolases"/>
    <property type="match status" value="1"/>
</dbReference>
<name>R7T7S2_CAPTE</name>
<dbReference type="HOGENOM" id="CLU_027239_1_2_1"/>
<dbReference type="Gene3D" id="3.40.50.300">
    <property type="entry name" value="P-loop containing nucleotide triphosphate hydrolases"/>
    <property type="match status" value="1"/>
</dbReference>
<reference evidence="5" key="3">
    <citation type="submission" date="2015-06" db="UniProtKB">
        <authorList>
            <consortium name="EnsemblMetazoa"/>
        </authorList>
    </citation>
    <scope>IDENTIFICATION</scope>
</reference>
<dbReference type="PANTHER" id="PTHR11783">
    <property type="entry name" value="SULFOTRANSFERASE SULT"/>
    <property type="match status" value="1"/>
</dbReference>
<dbReference type="EMBL" id="KB312312">
    <property type="protein sequence ID" value="ELT87470.1"/>
    <property type="molecule type" value="Genomic_DNA"/>
</dbReference>
<feature type="non-terminal residue" evidence="4">
    <location>
        <position position="1"/>
    </location>
</feature>
<evidence type="ECO:0000313" key="6">
    <source>
        <dbReference type="Proteomes" id="UP000014760"/>
    </source>
</evidence>
<dbReference type="EMBL" id="AMQN01003618">
    <property type="status" value="NOT_ANNOTATED_CDS"/>
    <property type="molecule type" value="Genomic_DNA"/>
</dbReference>
<feature type="non-terminal residue" evidence="4">
    <location>
        <position position="244"/>
    </location>
</feature>
<dbReference type="GO" id="GO:0008146">
    <property type="term" value="F:sulfotransferase activity"/>
    <property type="evidence" value="ECO:0007669"/>
    <property type="project" value="InterPro"/>
</dbReference>
<gene>
    <name evidence="4" type="ORF">CAPTEDRAFT_84878</name>
</gene>
<reference evidence="6" key="1">
    <citation type="submission" date="2012-12" db="EMBL/GenBank/DDBJ databases">
        <authorList>
            <person name="Hellsten U."/>
            <person name="Grimwood J."/>
            <person name="Chapman J.A."/>
            <person name="Shapiro H."/>
            <person name="Aerts A."/>
            <person name="Otillar R.P."/>
            <person name="Terry A.Y."/>
            <person name="Boore J.L."/>
            <person name="Simakov O."/>
            <person name="Marletaz F."/>
            <person name="Cho S.-J."/>
            <person name="Edsinger-Gonzales E."/>
            <person name="Havlak P."/>
            <person name="Kuo D.-H."/>
            <person name="Larsson T."/>
            <person name="Lv J."/>
            <person name="Arendt D."/>
            <person name="Savage R."/>
            <person name="Osoegawa K."/>
            <person name="de Jong P."/>
            <person name="Lindberg D.R."/>
            <person name="Seaver E.C."/>
            <person name="Weisblat D.A."/>
            <person name="Putnam N.H."/>
            <person name="Grigoriev I.V."/>
            <person name="Rokhsar D.S."/>
        </authorList>
    </citation>
    <scope>NUCLEOTIDE SEQUENCE</scope>
    <source>
        <strain evidence="6">I ESC-2004</strain>
    </source>
</reference>
<proteinExistence type="inferred from homology"/>
<dbReference type="Pfam" id="PF00685">
    <property type="entry name" value="Sulfotransfer_1"/>
    <property type="match status" value="1"/>
</dbReference>
<keyword evidence="6" id="KW-1185">Reference proteome</keyword>
<dbReference type="OMA" id="MEYWNTH"/>
<dbReference type="Proteomes" id="UP000014760">
    <property type="component" value="Unassembled WGS sequence"/>
</dbReference>
<evidence type="ECO:0000313" key="4">
    <source>
        <dbReference type="EMBL" id="ELT87470.1"/>
    </source>
</evidence>
<dbReference type="InterPro" id="IPR027417">
    <property type="entry name" value="P-loop_NTPase"/>
</dbReference>
<evidence type="ECO:0000256" key="1">
    <source>
        <dbReference type="ARBA" id="ARBA00005771"/>
    </source>
</evidence>
<evidence type="ECO:0000259" key="3">
    <source>
        <dbReference type="Pfam" id="PF00685"/>
    </source>
</evidence>
<evidence type="ECO:0000256" key="2">
    <source>
        <dbReference type="ARBA" id="ARBA00022679"/>
    </source>
</evidence>
<accession>R7T7S2</accession>
<dbReference type="InterPro" id="IPR000863">
    <property type="entry name" value="Sulfotransferase_dom"/>
</dbReference>
<sequence length="244" mass="28121">PGDVLVASYPKSGTTWVGKIVTKLLPSIKHENTYVELRFSADSQTASEDYEALPRPRMLKTHLKYEFFSKKVQEGNIKVIIALRNPKDTLVSFYHMYQFAAFGSYSGSFADFLQLFKSKKLVYGDIFEWMTSWWPVRDLPNVLVVKYEDLIADCEGGIRRLGDFLHVTISDERIKEIAEDCRFKAMKSEGVGSREVFFRKGVVGDWKNFFEEDQAEYIDELTRLHLQPIGLELSDESINSINFT</sequence>
<organism evidence="4">
    <name type="scientific">Capitella teleta</name>
    <name type="common">Polychaete worm</name>
    <dbReference type="NCBI Taxonomy" id="283909"/>
    <lineage>
        <taxon>Eukaryota</taxon>
        <taxon>Metazoa</taxon>
        <taxon>Spiralia</taxon>
        <taxon>Lophotrochozoa</taxon>
        <taxon>Annelida</taxon>
        <taxon>Polychaeta</taxon>
        <taxon>Sedentaria</taxon>
        <taxon>Scolecida</taxon>
        <taxon>Capitellidae</taxon>
        <taxon>Capitella</taxon>
    </lineage>
</organism>
<keyword evidence="2" id="KW-0808">Transferase</keyword>
<feature type="domain" description="Sulfotransferase" evidence="3">
    <location>
        <begin position="2"/>
        <end position="226"/>
    </location>
</feature>
<dbReference type="EnsemblMetazoa" id="CapteT84878">
    <property type="protein sequence ID" value="CapteP84878"/>
    <property type="gene ID" value="CapteG84878"/>
</dbReference>
<evidence type="ECO:0000313" key="5">
    <source>
        <dbReference type="EnsemblMetazoa" id="CapteP84878"/>
    </source>
</evidence>
<protein>
    <recommendedName>
        <fullName evidence="3">Sulfotransferase domain-containing protein</fullName>
    </recommendedName>
</protein>
<reference evidence="4 6" key="2">
    <citation type="journal article" date="2013" name="Nature">
        <title>Insights into bilaterian evolution from three spiralian genomes.</title>
        <authorList>
            <person name="Simakov O."/>
            <person name="Marletaz F."/>
            <person name="Cho S.J."/>
            <person name="Edsinger-Gonzales E."/>
            <person name="Havlak P."/>
            <person name="Hellsten U."/>
            <person name="Kuo D.H."/>
            <person name="Larsson T."/>
            <person name="Lv J."/>
            <person name="Arendt D."/>
            <person name="Savage R."/>
            <person name="Osoegawa K."/>
            <person name="de Jong P."/>
            <person name="Grimwood J."/>
            <person name="Chapman J.A."/>
            <person name="Shapiro H."/>
            <person name="Aerts A."/>
            <person name="Otillar R.P."/>
            <person name="Terry A.Y."/>
            <person name="Boore J.L."/>
            <person name="Grigoriev I.V."/>
            <person name="Lindberg D.R."/>
            <person name="Seaver E.C."/>
            <person name="Weisblat D.A."/>
            <person name="Putnam N.H."/>
            <person name="Rokhsar D.S."/>
        </authorList>
    </citation>
    <scope>NUCLEOTIDE SEQUENCE</scope>
    <source>
        <strain evidence="4 6">I ESC-2004</strain>
    </source>
</reference>